<feature type="transmembrane region" description="Helical" evidence="6">
    <location>
        <begin position="539"/>
        <end position="564"/>
    </location>
</feature>
<keyword evidence="3 6" id="KW-0812">Transmembrane</keyword>
<feature type="transmembrane region" description="Helical" evidence="6">
    <location>
        <begin position="584"/>
        <end position="602"/>
    </location>
</feature>
<gene>
    <name evidence="8" type="ORF">EYH02_01315</name>
</gene>
<evidence type="ECO:0000256" key="6">
    <source>
        <dbReference type="SAM" id="Phobius"/>
    </source>
</evidence>
<evidence type="ECO:0000313" key="9">
    <source>
        <dbReference type="Proteomes" id="UP000605805"/>
    </source>
</evidence>
<feature type="transmembrane region" description="Helical" evidence="6">
    <location>
        <begin position="40"/>
        <end position="61"/>
    </location>
</feature>
<feature type="transmembrane region" description="Helical" evidence="6">
    <location>
        <begin position="614"/>
        <end position="634"/>
    </location>
</feature>
<comment type="caution">
    <text evidence="8">The sequence shown here is derived from an EMBL/GenBank/DDBJ whole genome shotgun (WGS) entry which is preliminary data.</text>
</comment>
<feature type="transmembrane region" description="Helical" evidence="6">
    <location>
        <begin position="401"/>
        <end position="420"/>
    </location>
</feature>
<feature type="transmembrane region" description="Helical" evidence="6">
    <location>
        <begin position="305"/>
        <end position="328"/>
    </location>
</feature>
<keyword evidence="2" id="KW-1003">Cell membrane</keyword>
<evidence type="ECO:0000256" key="1">
    <source>
        <dbReference type="ARBA" id="ARBA00004651"/>
    </source>
</evidence>
<dbReference type="EMBL" id="DQTV01000030">
    <property type="protein sequence ID" value="HIP56702.1"/>
    <property type="molecule type" value="Genomic_DNA"/>
</dbReference>
<feature type="transmembrane region" description="Helical" evidence="6">
    <location>
        <begin position="334"/>
        <end position="355"/>
    </location>
</feature>
<organism evidence="8 9">
    <name type="scientific">Ignisphaera aggregans</name>
    <dbReference type="NCBI Taxonomy" id="334771"/>
    <lineage>
        <taxon>Archaea</taxon>
        <taxon>Thermoproteota</taxon>
        <taxon>Thermoprotei</taxon>
        <taxon>Desulfurococcales</taxon>
        <taxon>Desulfurococcaceae</taxon>
        <taxon>Ignisphaera</taxon>
    </lineage>
</organism>
<dbReference type="Proteomes" id="UP000605805">
    <property type="component" value="Unassembled WGS sequence"/>
</dbReference>
<evidence type="ECO:0000259" key="7">
    <source>
        <dbReference type="Pfam" id="PF00482"/>
    </source>
</evidence>
<dbReference type="PANTHER" id="PTHR35402:SF1">
    <property type="entry name" value="TYPE II SECRETION SYSTEM PROTEIN GSPF DOMAIN-CONTAINING PROTEIN"/>
    <property type="match status" value="1"/>
</dbReference>
<feature type="transmembrane region" description="Helical" evidence="6">
    <location>
        <begin position="157"/>
        <end position="181"/>
    </location>
</feature>
<dbReference type="PANTHER" id="PTHR35402">
    <property type="entry name" value="INTEGRAL MEMBRANE PROTEIN-RELATED"/>
    <property type="match status" value="1"/>
</dbReference>
<dbReference type="Pfam" id="PF00482">
    <property type="entry name" value="T2SSF"/>
    <property type="match status" value="1"/>
</dbReference>
<evidence type="ECO:0000256" key="2">
    <source>
        <dbReference type="ARBA" id="ARBA00022475"/>
    </source>
</evidence>
<name>A0A832YYY5_9CREN</name>
<evidence type="ECO:0000313" key="8">
    <source>
        <dbReference type="EMBL" id="HIP56702.1"/>
    </source>
</evidence>
<dbReference type="InterPro" id="IPR056569">
    <property type="entry name" value="ArlJ-like"/>
</dbReference>
<proteinExistence type="predicted"/>
<keyword evidence="4 6" id="KW-1133">Transmembrane helix</keyword>
<dbReference type="AlphaFoldDB" id="A0A832YYY5"/>
<evidence type="ECO:0000256" key="5">
    <source>
        <dbReference type="ARBA" id="ARBA00023136"/>
    </source>
</evidence>
<evidence type="ECO:0000256" key="3">
    <source>
        <dbReference type="ARBA" id="ARBA00022692"/>
    </source>
</evidence>
<sequence length="644" mass="70758">MVRSKAFREYVKLLLSLGILIPLTLVELYAIQVLRDPLQIALSLTAYLTLVPTLTIVSALWSEIRMSVADILTKPRRERITVFSYVTRSVTLYRVSRGGPLRRLVELLAMGLANRVEKANIALDPYNVAALCFLISLSLGIASALLSTYLLGLEVVLAIAIGLMLSATTLLTPVLILDLAVSRRRGGIRLELPFFILYASLVEKAGRNLVIAFERVAKQTKLFKSMSREALALIKILTFFEAGPLTALKTYASSVPNKELRSIIEDYVSIAQTGGDTARFLESETERLIQLHSAEWNSYVEKIGLFGDIVVSLFVLLPALIVLGAIAFSQGASLFILELFTYFIVPITAIAIYIVVDAMQPRHPSIPLLTTLDKVFISTSTVLGMVIVFIVSTSLNLDTALAISLAMLIPTLATASIYMVRSIEVSKIERDLPRFLRDVAEALRIGYSFMQAIPKIATGKHYNRFLDRYIAALSVLLQMNIPLREVQQSVETRSWLFNYSLFILCELESLGALSPKEVEALAKFIECVESSRRKARSSLTFYSILFVIAPILVLILATLAQSILTALGTGVAAPFIQISLVKHLIDVVKILAAILALSLGIVGGKVRDGTGMNTLYAVIALTIITVALALWSQVTEFISVIITK</sequence>
<dbReference type="GO" id="GO:0005886">
    <property type="term" value="C:plasma membrane"/>
    <property type="evidence" value="ECO:0007669"/>
    <property type="project" value="UniProtKB-SubCell"/>
</dbReference>
<comment type="subcellular location">
    <subcellularLocation>
        <location evidence="1">Cell membrane</location>
        <topology evidence="1">Multi-pass membrane protein</topology>
    </subcellularLocation>
</comment>
<keyword evidence="5 6" id="KW-0472">Membrane</keyword>
<accession>A0A832YYY5</accession>
<dbReference type="InterPro" id="IPR018076">
    <property type="entry name" value="T2SS_GspF_dom"/>
</dbReference>
<feature type="domain" description="Type II secretion system protein GspF" evidence="7">
    <location>
        <begin position="199"/>
        <end position="323"/>
    </location>
</feature>
<protein>
    <recommendedName>
        <fullName evidence="7">Type II secretion system protein GspF domain-containing protein</fullName>
    </recommendedName>
</protein>
<reference evidence="8" key="1">
    <citation type="journal article" date="2020" name="ISME J.">
        <title>Gammaproteobacteria mediating utilization of methyl-, sulfur- and petroleum organic compounds in deep ocean hydrothermal plumes.</title>
        <authorList>
            <person name="Zhou Z."/>
            <person name="Liu Y."/>
            <person name="Pan J."/>
            <person name="Cron B.R."/>
            <person name="Toner B.M."/>
            <person name="Anantharaman K."/>
            <person name="Breier J.A."/>
            <person name="Dick G.J."/>
            <person name="Li M."/>
        </authorList>
    </citation>
    <scope>NUCLEOTIDE SEQUENCE</scope>
    <source>
        <strain evidence="8">SZUA-1435</strain>
    </source>
</reference>
<feature type="transmembrane region" description="Helical" evidence="6">
    <location>
        <begin position="375"/>
        <end position="395"/>
    </location>
</feature>
<feature type="transmembrane region" description="Helical" evidence="6">
    <location>
        <begin position="128"/>
        <end position="151"/>
    </location>
</feature>
<evidence type="ECO:0000256" key="4">
    <source>
        <dbReference type="ARBA" id="ARBA00022989"/>
    </source>
</evidence>